<name>A0A2W4RMV6_9GAMM</name>
<dbReference type="Pfam" id="PF03683">
    <property type="entry name" value="UPF0175"/>
    <property type="match status" value="1"/>
</dbReference>
<comment type="caution">
    <text evidence="1">The sequence shown here is derived from an EMBL/GenBank/DDBJ whole genome shotgun (WGS) entry which is preliminary data.</text>
</comment>
<protein>
    <submittedName>
        <fullName evidence="1">Uncharacterized protein</fullName>
    </submittedName>
</protein>
<gene>
    <name evidence="1" type="ORF">DM484_03070</name>
</gene>
<dbReference type="AlphaFoldDB" id="A0A2W4RMV6"/>
<evidence type="ECO:0000313" key="1">
    <source>
        <dbReference type="EMBL" id="PZN84333.1"/>
    </source>
</evidence>
<proteinExistence type="predicted"/>
<dbReference type="Proteomes" id="UP000249396">
    <property type="component" value="Unassembled WGS sequence"/>
</dbReference>
<sequence length="83" mass="9317">MHTLSLPYADDLLLTTGLAPEELETELRFLLAVKLFELHRLSIGKAAEFCGMGKVRFLFELGRLQIPAINLDDDQIADELSDN</sequence>
<dbReference type="InterPro" id="IPR005368">
    <property type="entry name" value="UPF0175"/>
</dbReference>
<evidence type="ECO:0000313" key="2">
    <source>
        <dbReference type="Proteomes" id="UP000249396"/>
    </source>
</evidence>
<reference evidence="1 2" key="1">
    <citation type="journal article" date="2018" name="Aquat. Microb. Ecol.">
        <title>Gammaproteobacterial methanotrophs dominate.</title>
        <authorList>
            <person name="Rissanen A.J."/>
            <person name="Saarenheimo J."/>
            <person name="Tiirola M."/>
            <person name="Peura S."/>
            <person name="Aalto S.L."/>
            <person name="Karvinen A."/>
            <person name="Nykanen H."/>
        </authorList>
    </citation>
    <scope>NUCLEOTIDE SEQUENCE [LARGE SCALE GENOMIC DNA]</scope>
    <source>
        <strain evidence="1">AMbin10</strain>
    </source>
</reference>
<dbReference type="EMBL" id="QJPH01000156">
    <property type="protein sequence ID" value="PZN84333.1"/>
    <property type="molecule type" value="Genomic_DNA"/>
</dbReference>
<organism evidence="1 2">
    <name type="scientific">Candidatus Methylumidiphilus alinenensis</name>
    <dbReference type="NCBI Taxonomy" id="2202197"/>
    <lineage>
        <taxon>Bacteria</taxon>
        <taxon>Pseudomonadati</taxon>
        <taxon>Pseudomonadota</taxon>
        <taxon>Gammaproteobacteria</taxon>
        <taxon>Methylococcales</taxon>
        <taxon>Candidatus Methylumidiphilus</taxon>
    </lineage>
</organism>
<accession>A0A2W4RMV6</accession>